<evidence type="ECO:0000256" key="4">
    <source>
        <dbReference type="PROSITE-ProRule" id="PRU00282"/>
    </source>
</evidence>
<feature type="transmembrane region" description="Helical" evidence="6">
    <location>
        <begin position="100"/>
        <end position="122"/>
    </location>
</feature>
<gene>
    <name evidence="7" type="ORF">BSAL_54865</name>
</gene>
<feature type="repeat" description="Solcar" evidence="4">
    <location>
        <begin position="134"/>
        <end position="223"/>
    </location>
</feature>
<organism evidence="7 8">
    <name type="scientific">Bodo saltans</name>
    <name type="common">Flagellated protozoan</name>
    <dbReference type="NCBI Taxonomy" id="75058"/>
    <lineage>
        <taxon>Eukaryota</taxon>
        <taxon>Discoba</taxon>
        <taxon>Euglenozoa</taxon>
        <taxon>Kinetoplastea</taxon>
        <taxon>Metakinetoplastina</taxon>
        <taxon>Eubodonida</taxon>
        <taxon>Bodonidae</taxon>
        <taxon>Bodo</taxon>
    </lineage>
</organism>
<evidence type="ECO:0000256" key="1">
    <source>
        <dbReference type="ARBA" id="ARBA00004141"/>
    </source>
</evidence>
<dbReference type="OMA" id="WALYEYL"/>
<proteinExistence type="inferred from homology"/>
<comment type="similarity">
    <text evidence="5">Belongs to the mitochondrial carrier (TC 2.A.29) family.</text>
</comment>
<dbReference type="InterPro" id="IPR023395">
    <property type="entry name" value="MCP_dom_sf"/>
</dbReference>
<dbReference type="PANTHER" id="PTHR46080:SF18">
    <property type="entry name" value="MITOCHONDRIAL SUBSTRATE CARRIER FAMILY PROTEIN J"/>
    <property type="match status" value="1"/>
</dbReference>
<keyword evidence="2 4" id="KW-0812">Transmembrane</keyword>
<evidence type="ECO:0000313" key="7">
    <source>
        <dbReference type="EMBL" id="CUE73139.1"/>
    </source>
</evidence>
<feature type="repeat" description="Solcar" evidence="4">
    <location>
        <begin position="47"/>
        <end position="129"/>
    </location>
</feature>
<dbReference type="Gene3D" id="1.50.40.10">
    <property type="entry name" value="Mitochondrial carrier domain"/>
    <property type="match status" value="1"/>
</dbReference>
<dbReference type="InterPro" id="IPR018108">
    <property type="entry name" value="MCP_transmembrane"/>
</dbReference>
<feature type="transmembrane region" description="Helical" evidence="6">
    <location>
        <begin position="49"/>
        <end position="72"/>
    </location>
</feature>
<dbReference type="VEuPathDB" id="TriTrypDB:BSAL_54865"/>
<evidence type="ECO:0000256" key="6">
    <source>
        <dbReference type="SAM" id="Phobius"/>
    </source>
</evidence>
<feature type="transmembrane region" description="Helical" evidence="6">
    <location>
        <begin position="195"/>
        <end position="216"/>
    </location>
</feature>
<keyword evidence="5" id="KW-0813">Transport</keyword>
<dbReference type="OrthoDB" id="250329at2759"/>
<protein>
    <submittedName>
        <fullName evidence="7">Mitochondrial carrier protein, putative</fullName>
    </submittedName>
</protein>
<dbReference type="PROSITE" id="PS50920">
    <property type="entry name" value="SOLCAR"/>
    <property type="match status" value="2"/>
</dbReference>
<accession>A0A0S4IIT7</accession>
<evidence type="ECO:0000256" key="3">
    <source>
        <dbReference type="ARBA" id="ARBA00023136"/>
    </source>
</evidence>
<dbReference type="GO" id="GO:0016020">
    <property type="term" value="C:membrane"/>
    <property type="evidence" value="ECO:0007669"/>
    <property type="project" value="UniProtKB-SubCell"/>
</dbReference>
<dbReference type="Pfam" id="PF00153">
    <property type="entry name" value="Mito_carr"/>
    <property type="match status" value="2"/>
</dbReference>
<dbReference type="AlphaFoldDB" id="A0A0S4IIT7"/>
<keyword evidence="8" id="KW-1185">Reference proteome</keyword>
<evidence type="ECO:0000313" key="8">
    <source>
        <dbReference type="Proteomes" id="UP000051952"/>
    </source>
</evidence>
<evidence type="ECO:0000256" key="5">
    <source>
        <dbReference type="RuleBase" id="RU000488"/>
    </source>
</evidence>
<dbReference type="EMBL" id="CYKH01000144">
    <property type="protein sequence ID" value="CUE73139.1"/>
    <property type="molecule type" value="Genomic_DNA"/>
</dbReference>
<reference evidence="8" key="1">
    <citation type="submission" date="2015-09" db="EMBL/GenBank/DDBJ databases">
        <authorList>
            <consortium name="Pathogen Informatics"/>
        </authorList>
    </citation>
    <scope>NUCLEOTIDE SEQUENCE [LARGE SCALE GENOMIC DNA]</scope>
    <source>
        <strain evidence="8">Lake Konstanz</strain>
    </source>
</reference>
<evidence type="ECO:0000256" key="2">
    <source>
        <dbReference type="ARBA" id="ARBA00022692"/>
    </source>
</evidence>
<comment type="subcellular location">
    <subcellularLocation>
        <location evidence="1">Membrane</location>
        <topology evidence="1">Multi-pass membrane protein</topology>
    </subcellularLocation>
</comment>
<dbReference type="PANTHER" id="PTHR46080">
    <property type="entry name" value="MITOCHONDRIAL SUBSTRATE CARRIER FAMILY PROTEIN J"/>
    <property type="match status" value="1"/>
</dbReference>
<keyword evidence="3 4" id="KW-0472">Membrane</keyword>
<keyword evidence="6" id="KW-1133">Transmembrane helix</keyword>
<name>A0A0S4IIT7_BODSA</name>
<dbReference type="SUPFAM" id="SSF103506">
    <property type="entry name" value="Mitochondrial carrier"/>
    <property type="match status" value="1"/>
</dbReference>
<sequence>MLLSVDGDQSYLMNPAMVSTVVSSAPAVDAPKVAVGAAHRQWTDMNPMMLMATVSLTTAAGSFASHPMYLVLARQQCHQGERVSFGTIAREIARKDGVRGFFRGCAMGCFGMIASQSCYYALVDMWKQFGTQDDKASRDFSAGVVAEAATTPLYNPFSVICQRQMVAGYGVASHETYANAISSTRALLTTAGPRAMFRGMGISFMMLPVGGCWWALYEYLKTVTYTYLQELAGGHTFQGPWAKSMPVWAVSTTDNVLSQPRTTCLSILLLVARQASPSQSSRIRSTLFDHVCK</sequence>
<dbReference type="Proteomes" id="UP000051952">
    <property type="component" value="Unassembled WGS sequence"/>
</dbReference>